<keyword evidence="2" id="KW-1185">Reference proteome</keyword>
<protein>
    <submittedName>
        <fullName evidence="1">Uncharacterized protein</fullName>
    </submittedName>
</protein>
<reference evidence="1 2" key="1">
    <citation type="submission" date="2024-11" db="EMBL/GenBank/DDBJ databases">
        <authorList>
            <person name="Lucas J.A."/>
        </authorList>
    </citation>
    <scope>NUCLEOTIDE SEQUENCE [LARGE SCALE GENOMIC DNA]</scope>
    <source>
        <strain evidence="1 2">Z 5.4</strain>
    </source>
</reference>
<comment type="caution">
    <text evidence="1">The sequence shown here is derived from an EMBL/GenBank/DDBJ whole genome shotgun (WGS) entry which is preliminary data.</text>
</comment>
<proteinExistence type="predicted"/>
<evidence type="ECO:0000313" key="2">
    <source>
        <dbReference type="Proteomes" id="UP001623041"/>
    </source>
</evidence>
<dbReference type="EMBL" id="JBJHQH010000022">
    <property type="protein sequence ID" value="MFK9094325.1"/>
    <property type="molecule type" value="Genomic_DNA"/>
</dbReference>
<sequence length="94" mass="10522">MKLKAGHVRINQLTFTTLLESIMVVERIASISKMVVERITSIKAAIPMVERIASIKAAIPHAVRIPSVKTTISHTATKELSFHFLYLLLKLVQK</sequence>
<dbReference type="RefSeq" id="WP_406582799.1">
    <property type="nucleotide sequence ID" value="NZ_JBJHQH010000022.1"/>
</dbReference>
<gene>
    <name evidence="1" type="ORF">ACJEBI_22990</name>
</gene>
<name>A0ABW8RLB8_9BACI</name>
<evidence type="ECO:0000313" key="1">
    <source>
        <dbReference type="EMBL" id="MFK9094325.1"/>
    </source>
</evidence>
<accession>A0ABW8RLB8</accession>
<organism evidence="1 2">
    <name type="scientific">Bacillus salipaludis</name>
    <dbReference type="NCBI Taxonomy" id="2547811"/>
    <lineage>
        <taxon>Bacteria</taxon>
        <taxon>Bacillati</taxon>
        <taxon>Bacillota</taxon>
        <taxon>Bacilli</taxon>
        <taxon>Bacillales</taxon>
        <taxon>Bacillaceae</taxon>
        <taxon>Bacillus</taxon>
    </lineage>
</organism>
<dbReference type="Proteomes" id="UP001623041">
    <property type="component" value="Unassembled WGS sequence"/>
</dbReference>